<dbReference type="EMBL" id="FN430227">
    <property type="protein sequence ID" value="CAZ83431.1"/>
    <property type="molecule type" value="Genomic_DNA"/>
</dbReference>
<reference evidence="2 3" key="1">
    <citation type="journal article" date="2010" name="Nature">
        <title>Perigord black truffle genome uncovers evolutionary origins and mechanisms of symbiosis.</title>
        <authorList>
            <person name="Martin F."/>
            <person name="Kohler A."/>
            <person name="Murat C."/>
            <person name="Balestrini R."/>
            <person name="Coutinho P.M."/>
            <person name="Jaillon O."/>
            <person name="Montanini B."/>
            <person name="Morin E."/>
            <person name="Noel B."/>
            <person name="Percudani R."/>
            <person name="Porcel B."/>
            <person name="Rubini A."/>
            <person name="Amicucci A."/>
            <person name="Amselem J."/>
            <person name="Anthouard V."/>
            <person name="Arcioni S."/>
            <person name="Artiguenave F."/>
            <person name="Aury J.M."/>
            <person name="Ballario P."/>
            <person name="Bolchi A."/>
            <person name="Brenna A."/>
            <person name="Brun A."/>
            <person name="Buee M."/>
            <person name="Cantarel B."/>
            <person name="Chevalier G."/>
            <person name="Couloux A."/>
            <person name="Da Silva C."/>
            <person name="Denoeud F."/>
            <person name="Duplessis S."/>
            <person name="Ghignone S."/>
            <person name="Hilselberger B."/>
            <person name="Iotti M."/>
            <person name="Marcais B."/>
            <person name="Mello A."/>
            <person name="Miranda M."/>
            <person name="Pacioni G."/>
            <person name="Quesneville H."/>
            <person name="Riccioni C."/>
            <person name="Ruotolo R."/>
            <person name="Splivallo R."/>
            <person name="Stocchi V."/>
            <person name="Tisserant E."/>
            <person name="Viscomi A.R."/>
            <person name="Zambonelli A."/>
            <person name="Zampieri E."/>
            <person name="Henrissat B."/>
            <person name="Lebrun M.H."/>
            <person name="Paolocci F."/>
            <person name="Bonfante P."/>
            <person name="Ottonello S."/>
            <person name="Wincker P."/>
        </authorList>
    </citation>
    <scope>NUCLEOTIDE SEQUENCE [LARGE SCALE GENOMIC DNA]</scope>
    <source>
        <strain evidence="2 3">Mel28</strain>
    </source>
</reference>
<dbReference type="InParanoid" id="D5GFY8"/>
<feature type="region of interest" description="Disordered" evidence="1">
    <location>
        <begin position="125"/>
        <end position="149"/>
    </location>
</feature>
<gene>
    <name evidence="2" type="ORF">GSTUM_00001953001</name>
</gene>
<dbReference type="AlphaFoldDB" id="D5GFY8"/>
<proteinExistence type="predicted"/>
<evidence type="ECO:0000313" key="2">
    <source>
        <dbReference type="EMBL" id="CAZ83431.1"/>
    </source>
</evidence>
<accession>D5GFY8</accession>
<protein>
    <submittedName>
        <fullName evidence="2">(Perigord truffle) hypothetical protein</fullName>
    </submittedName>
</protein>
<dbReference type="HOGENOM" id="CLU_593380_0_0_1"/>
<sequence length="481" mass="53990">MVDLASNYGIYTRLTGKKKNLPPVLKPSSSTRLPQLYHPLPKARRRQFGPQPLISVISGKTAYRLDEPRSYGGLGSYSTPGYPPAPPNVYFVPPSCTPRPAPLWLPIPHNFRHRRAVATSPYHHMENSITDDGSGPVEPTPPTGDPESVSVDEYVRKFQNWRLGVESFGSPGGAEELPLRMQMPKSDFIRFSEILDVGDDEKFPKISFNALTSTLIIQHMPSPIHEKVISTVSEGFNLARSSLPTPLRQRIAIVYNQKFRSFKRGYKGSGKVPDTMVQVENAAGTLEVKFILEVGYTEMYDDLVRDARMWLEGTDTVSAVMLVKMNEDPAYQNPTSRLTDEEFDNLEFPPSEEVSQELFSLDEAHGPACYKGLRWVGKITSSIEIWKRHPTSHVAIRTLGPHNHLNADNSTYIYFHLCDFMDVSSAENHYVGFDWGPFHRKLGTYIRELAVERCGKALEAREGRANVLDHNFQPSPAAGST</sequence>
<evidence type="ECO:0000313" key="3">
    <source>
        <dbReference type="Proteomes" id="UP000006911"/>
    </source>
</evidence>
<dbReference type="RefSeq" id="XP_002839240.1">
    <property type="nucleotide sequence ID" value="XM_002839194.1"/>
</dbReference>
<name>D5GFY8_TUBMM</name>
<dbReference type="Proteomes" id="UP000006911">
    <property type="component" value="Unassembled WGS sequence"/>
</dbReference>
<evidence type="ECO:0000256" key="1">
    <source>
        <dbReference type="SAM" id="MobiDB-lite"/>
    </source>
</evidence>
<dbReference type="KEGG" id="tml:GSTUM_00001953001"/>
<keyword evidence="3" id="KW-1185">Reference proteome</keyword>
<organism evidence="2 3">
    <name type="scientific">Tuber melanosporum (strain Mel28)</name>
    <name type="common">Perigord black truffle</name>
    <dbReference type="NCBI Taxonomy" id="656061"/>
    <lineage>
        <taxon>Eukaryota</taxon>
        <taxon>Fungi</taxon>
        <taxon>Dikarya</taxon>
        <taxon>Ascomycota</taxon>
        <taxon>Pezizomycotina</taxon>
        <taxon>Pezizomycetes</taxon>
        <taxon>Pezizales</taxon>
        <taxon>Tuberaceae</taxon>
        <taxon>Tuber</taxon>
    </lineage>
</organism>
<dbReference type="GeneID" id="9181776"/>
<dbReference type="eggNOG" id="ENOG502SYSE">
    <property type="taxonomic scope" value="Eukaryota"/>
</dbReference>